<comment type="caution">
    <text evidence="2">The sequence shown here is derived from an EMBL/GenBank/DDBJ whole genome shotgun (WGS) entry which is preliminary data.</text>
</comment>
<proteinExistence type="predicted"/>
<evidence type="ECO:0000313" key="2">
    <source>
        <dbReference type="EMBL" id="CAG5132160.1"/>
    </source>
</evidence>
<dbReference type="OrthoDB" id="6077186at2759"/>
<accession>A0A8S3ZVZ3</accession>
<dbReference type="AlphaFoldDB" id="A0A8S3ZVZ3"/>
<feature type="transmembrane region" description="Helical" evidence="1">
    <location>
        <begin position="333"/>
        <end position="355"/>
    </location>
</feature>
<protein>
    <submittedName>
        <fullName evidence="2">Uncharacterized protein</fullName>
    </submittedName>
</protein>
<evidence type="ECO:0000256" key="1">
    <source>
        <dbReference type="SAM" id="Phobius"/>
    </source>
</evidence>
<keyword evidence="1" id="KW-0472">Membrane</keyword>
<keyword evidence="1" id="KW-0812">Transmembrane</keyword>
<organism evidence="2 3">
    <name type="scientific">Candidula unifasciata</name>
    <dbReference type="NCBI Taxonomy" id="100452"/>
    <lineage>
        <taxon>Eukaryota</taxon>
        <taxon>Metazoa</taxon>
        <taxon>Spiralia</taxon>
        <taxon>Lophotrochozoa</taxon>
        <taxon>Mollusca</taxon>
        <taxon>Gastropoda</taxon>
        <taxon>Heterobranchia</taxon>
        <taxon>Euthyneura</taxon>
        <taxon>Panpulmonata</taxon>
        <taxon>Eupulmonata</taxon>
        <taxon>Stylommatophora</taxon>
        <taxon>Helicina</taxon>
        <taxon>Helicoidea</taxon>
        <taxon>Geomitridae</taxon>
        <taxon>Candidula</taxon>
    </lineage>
</organism>
<dbReference type="EMBL" id="CAJHNH020005116">
    <property type="protein sequence ID" value="CAG5132160.1"/>
    <property type="molecule type" value="Genomic_DNA"/>
</dbReference>
<keyword evidence="1" id="KW-1133">Transmembrane helix</keyword>
<sequence>MGINIWPQWLLNYKVQFCAFVLAILFLKTESDKGFYSVFLNSYAHCGHDNFLEVKPDQGFVLLADVSPHTGTKTFRNCETNFYSKRDDGRLCIVQEGRVSEIGDPNAELLIHDGHDTDESPQIFALGYQGRWLQREYCTQSRYVNFYLRSINRTARVDIRKVFINLKILDIESRERQLYLDDTYCEHSYDLYNSQVSIFNMAPAVDLSLRNVSDSCNLEIHKNANNKSICFVYIPSNQLSCDSNWMVSILSPLQNAEYALKCTDHKAKQLHAWCGRTGLHSLTFRFQRGNNSFSEVPEMFRYVFADYQGSPDSLLEKIKRELSVQTGNDGISAGWVVFIVLALIVIVAAVALFCWKQRLLPCLQYKAVHNPGNAALV</sequence>
<reference evidence="2" key="1">
    <citation type="submission" date="2021-04" db="EMBL/GenBank/DDBJ databases">
        <authorList>
            <consortium name="Molecular Ecology Group"/>
        </authorList>
    </citation>
    <scope>NUCLEOTIDE SEQUENCE</scope>
</reference>
<name>A0A8S3ZVZ3_9EUPU</name>
<dbReference type="Proteomes" id="UP000678393">
    <property type="component" value="Unassembled WGS sequence"/>
</dbReference>
<evidence type="ECO:0000313" key="3">
    <source>
        <dbReference type="Proteomes" id="UP000678393"/>
    </source>
</evidence>
<keyword evidence="3" id="KW-1185">Reference proteome</keyword>
<gene>
    <name evidence="2" type="ORF">CUNI_LOCUS17718</name>
</gene>